<reference evidence="2" key="1">
    <citation type="journal article" date="2020" name="Stud. Mycol.">
        <title>101 Dothideomycetes genomes: a test case for predicting lifestyles and emergence of pathogens.</title>
        <authorList>
            <person name="Haridas S."/>
            <person name="Albert R."/>
            <person name="Binder M."/>
            <person name="Bloem J."/>
            <person name="Labutti K."/>
            <person name="Salamov A."/>
            <person name="Andreopoulos B."/>
            <person name="Baker S."/>
            <person name="Barry K."/>
            <person name="Bills G."/>
            <person name="Bluhm B."/>
            <person name="Cannon C."/>
            <person name="Castanera R."/>
            <person name="Culley D."/>
            <person name="Daum C."/>
            <person name="Ezra D."/>
            <person name="Gonzalez J."/>
            <person name="Henrissat B."/>
            <person name="Kuo A."/>
            <person name="Liang C."/>
            <person name="Lipzen A."/>
            <person name="Lutzoni F."/>
            <person name="Magnuson J."/>
            <person name="Mondo S."/>
            <person name="Nolan M."/>
            <person name="Ohm R."/>
            <person name="Pangilinan J."/>
            <person name="Park H.-J."/>
            <person name="Ramirez L."/>
            <person name="Alfaro M."/>
            <person name="Sun H."/>
            <person name="Tritt A."/>
            <person name="Yoshinaga Y."/>
            <person name="Zwiers L.-H."/>
            <person name="Turgeon B."/>
            <person name="Goodwin S."/>
            <person name="Spatafora J."/>
            <person name="Crous P."/>
            <person name="Grigoriev I."/>
        </authorList>
    </citation>
    <scope>NUCLEOTIDE SEQUENCE</scope>
    <source>
        <strain evidence="2">CBS 260.36</strain>
    </source>
</reference>
<keyword evidence="3" id="KW-1185">Reference proteome</keyword>
<dbReference type="OrthoDB" id="3945514at2759"/>
<accession>A0A9P4IVN8</accession>
<organism evidence="2 3">
    <name type="scientific">Myriangium duriaei CBS 260.36</name>
    <dbReference type="NCBI Taxonomy" id="1168546"/>
    <lineage>
        <taxon>Eukaryota</taxon>
        <taxon>Fungi</taxon>
        <taxon>Dikarya</taxon>
        <taxon>Ascomycota</taxon>
        <taxon>Pezizomycotina</taxon>
        <taxon>Dothideomycetes</taxon>
        <taxon>Dothideomycetidae</taxon>
        <taxon>Myriangiales</taxon>
        <taxon>Myriangiaceae</taxon>
        <taxon>Myriangium</taxon>
    </lineage>
</organism>
<feature type="compositionally biased region" description="Low complexity" evidence="1">
    <location>
        <begin position="9"/>
        <end position="25"/>
    </location>
</feature>
<feature type="region of interest" description="Disordered" evidence="1">
    <location>
        <begin position="1"/>
        <end position="86"/>
    </location>
</feature>
<dbReference type="EMBL" id="ML996092">
    <property type="protein sequence ID" value="KAF2148712.1"/>
    <property type="molecule type" value="Genomic_DNA"/>
</dbReference>
<evidence type="ECO:0000256" key="1">
    <source>
        <dbReference type="SAM" id="MobiDB-lite"/>
    </source>
</evidence>
<evidence type="ECO:0000313" key="3">
    <source>
        <dbReference type="Proteomes" id="UP000799439"/>
    </source>
</evidence>
<dbReference type="AlphaFoldDB" id="A0A9P4IVN8"/>
<sequence>MALKRKRSSQSLSPSSPSSTTTSTSHPELTVTHFYPPTKPHSPAFHDIKSHLSSRTLKRHRDNRPSESIVHGMYHPAGHDTTSDGH</sequence>
<comment type="caution">
    <text evidence="2">The sequence shown here is derived from an EMBL/GenBank/DDBJ whole genome shotgun (WGS) entry which is preliminary data.</text>
</comment>
<name>A0A9P4IVN8_9PEZI</name>
<evidence type="ECO:0000313" key="2">
    <source>
        <dbReference type="EMBL" id="KAF2148712.1"/>
    </source>
</evidence>
<dbReference type="Proteomes" id="UP000799439">
    <property type="component" value="Unassembled WGS sequence"/>
</dbReference>
<protein>
    <submittedName>
        <fullName evidence="2">Uncharacterized protein</fullName>
    </submittedName>
</protein>
<proteinExistence type="predicted"/>
<feature type="compositionally biased region" description="Basic and acidic residues" evidence="1">
    <location>
        <begin position="77"/>
        <end position="86"/>
    </location>
</feature>
<gene>
    <name evidence="2" type="ORF">K461DRAFT_282182</name>
</gene>